<dbReference type="EMBL" id="QBLH01000678">
    <property type="protein sequence ID" value="TGZ54423.1"/>
    <property type="molecule type" value="Genomic_DNA"/>
</dbReference>
<evidence type="ECO:0000256" key="1">
    <source>
        <dbReference type="ARBA" id="ARBA00022786"/>
    </source>
</evidence>
<dbReference type="PANTHER" id="PTHR13318">
    <property type="entry name" value="PARTNER OF PAIRED, ISOFORM B-RELATED"/>
    <property type="match status" value="1"/>
</dbReference>
<dbReference type="PROSITE" id="PS50181">
    <property type="entry name" value="FBOX"/>
    <property type="match status" value="1"/>
</dbReference>
<protein>
    <submittedName>
        <fullName evidence="3">F-box/LRR-repeat protein 4</fullName>
    </submittedName>
</protein>
<dbReference type="STRING" id="300112.A0A4S2KWD7"/>
<comment type="caution">
    <text evidence="3">The sequence shown here is derived from an EMBL/GenBank/DDBJ whole genome shotgun (WGS) entry which is preliminary data.</text>
</comment>
<dbReference type="Gene3D" id="3.80.10.10">
    <property type="entry name" value="Ribonuclease Inhibitor"/>
    <property type="match status" value="2"/>
</dbReference>
<dbReference type="InterPro" id="IPR057207">
    <property type="entry name" value="FBXL15_LRR"/>
</dbReference>
<organism evidence="3 4">
    <name type="scientific">Temnothorax longispinosus</name>
    <dbReference type="NCBI Taxonomy" id="300112"/>
    <lineage>
        <taxon>Eukaryota</taxon>
        <taxon>Metazoa</taxon>
        <taxon>Ecdysozoa</taxon>
        <taxon>Arthropoda</taxon>
        <taxon>Hexapoda</taxon>
        <taxon>Insecta</taxon>
        <taxon>Pterygota</taxon>
        <taxon>Neoptera</taxon>
        <taxon>Endopterygota</taxon>
        <taxon>Hymenoptera</taxon>
        <taxon>Apocrita</taxon>
        <taxon>Aculeata</taxon>
        <taxon>Formicoidea</taxon>
        <taxon>Formicidae</taxon>
        <taxon>Myrmicinae</taxon>
        <taxon>Temnothorax</taxon>
    </lineage>
</organism>
<dbReference type="InterPro" id="IPR006553">
    <property type="entry name" value="Leu-rich_rpt_Cys-con_subtyp"/>
</dbReference>
<keyword evidence="1" id="KW-0833">Ubl conjugation pathway</keyword>
<evidence type="ECO:0000313" key="3">
    <source>
        <dbReference type="EMBL" id="TGZ54423.1"/>
    </source>
</evidence>
<evidence type="ECO:0000313" key="4">
    <source>
        <dbReference type="Proteomes" id="UP000310200"/>
    </source>
</evidence>
<dbReference type="AlphaFoldDB" id="A0A4S2KWD7"/>
<accession>A0A4S2KWD7</accession>
<sequence length="499" mass="58797">MGRRENMTSHYQPLYCEMSCSRYPYVGRVSVGEEDRVDFIYQFVKKRDVAENYQNFSIFYTAPDIIGPPEFANYGELFHLPYFKNDWRLDNFNISTSPWQNKDQNYELHLLDIDWNDEASVENNYIDLKFDEAVYPVRVTIYEMYNPGNVIQIWAEDFNNREQWFKLWDESSQIVPPTSRLFSPPLSLPFAMYTPHHEEVYNLTADLKSANLDIVHLQQNFPEYCIIFKSDMTTSYKRNKKESRETEILLNILKNLDLTTLCRMSEVNSRFNHLIQDPELYTRLNVRCGSITDMDATFRYFTSRCKYLQQLDLTASDFDVMDFINFLHNCGGRLTHLRLRNCEPVDNSVLLKISEICKNLKELNLNGCERINDEGFSYLEILNGLEHLNFSTLCIEAQRICKILQKNQRMRELHLENLYFMTDLTKHVNYNLDLVATELKNSCRDLEVINLRPCHKLTSQGIDALADCKNLRKLYLPLEPVDEDSLSRLLSSCQRLEVV</sequence>
<proteinExistence type="predicted"/>
<feature type="domain" description="F-box" evidence="2">
    <location>
        <begin position="238"/>
        <end position="284"/>
    </location>
</feature>
<dbReference type="GO" id="GO:0031146">
    <property type="term" value="P:SCF-dependent proteasomal ubiquitin-dependent protein catabolic process"/>
    <property type="evidence" value="ECO:0007669"/>
    <property type="project" value="TreeGrafter"/>
</dbReference>
<keyword evidence="4" id="KW-1185">Reference proteome</keyword>
<dbReference type="CDD" id="cd09917">
    <property type="entry name" value="F-box_SF"/>
    <property type="match status" value="1"/>
</dbReference>
<dbReference type="Pfam" id="PF25372">
    <property type="entry name" value="DUF7885"/>
    <property type="match status" value="1"/>
</dbReference>
<dbReference type="PANTHER" id="PTHR13318:SF95">
    <property type="entry name" value="F-BOX PROTEIN YLR352W"/>
    <property type="match status" value="1"/>
</dbReference>
<dbReference type="SUPFAM" id="SSF52047">
    <property type="entry name" value="RNI-like"/>
    <property type="match status" value="1"/>
</dbReference>
<dbReference type="Pfam" id="PF12937">
    <property type="entry name" value="F-box-like"/>
    <property type="match status" value="1"/>
</dbReference>
<dbReference type="InterPro" id="IPR036047">
    <property type="entry name" value="F-box-like_dom_sf"/>
</dbReference>
<evidence type="ECO:0000259" key="2">
    <source>
        <dbReference type="PROSITE" id="PS50181"/>
    </source>
</evidence>
<dbReference type="Gene3D" id="1.20.1280.50">
    <property type="match status" value="1"/>
</dbReference>
<dbReference type="GO" id="GO:0019005">
    <property type="term" value="C:SCF ubiquitin ligase complex"/>
    <property type="evidence" value="ECO:0007669"/>
    <property type="project" value="TreeGrafter"/>
</dbReference>
<name>A0A4S2KWD7_9HYME</name>
<dbReference type="InterPro" id="IPR032675">
    <property type="entry name" value="LRR_dom_sf"/>
</dbReference>
<gene>
    <name evidence="3" type="ORF">DBV15_04146</name>
</gene>
<dbReference type="Proteomes" id="UP000310200">
    <property type="component" value="Unassembled WGS sequence"/>
</dbReference>
<reference evidence="3 4" key="1">
    <citation type="journal article" date="2019" name="Philos. Trans. R. Soc. Lond., B, Biol. Sci.">
        <title>Ant behaviour and brain gene expression of defending hosts depend on the ecological success of the intruding social parasite.</title>
        <authorList>
            <person name="Kaur R."/>
            <person name="Stoldt M."/>
            <person name="Jongepier E."/>
            <person name="Feldmeyer B."/>
            <person name="Menzel F."/>
            <person name="Bornberg-Bauer E."/>
            <person name="Foitzik S."/>
        </authorList>
    </citation>
    <scope>NUCLEOTIDE SEQUENCE [LARGE SCALE GENOMIC DNA]</scope>
    <source>
        <tissue evidence="3">Whole body</tissue>
    </source>
</reference>
<dbReference type="SMART" id="SM00367">
    <property type="entry name" value="LRR_CC"/>
    <property type="match status" value="3"/>
</dbReference>
<dbReference type="InterPro" id="IPR001810">
    <property type="entry name" value="F-box_dom"/>
</dbReference>
<dbReference type="SUPFAM" id="SSF81383">
    <property type="entry name" value="F-box domain"/>
    <property type="match status" value="1"/>
</dbReference>